<feature type="domain" description="Septum formation inhibitor MinC C-terminal" evidence="7">
    <location>
        <begin position="148"/>
        <end position="247"/>
    </location>
</feature>
<dbReference type="GO" id="GO:0051302">
    <property type="term" value="P:regulation of cell division"/>
    <property type="evidence" value="ECO:0007669"/>
    <property type="project" value="InterPro"/>
</dbReference>
<dbReference type="InterPro" id="IPR007874">
    <property type="entry name" value="MinC_N"/>
</dbReference>
<comment type="subunit">
    <text evidence="6">Interacts with MinD and FtsZ.</text>
</comment>
<keyword evidence="10" id="KW-1185">Reference proteome</keyword>
<dbReference type="HAMAP" id="MF_00267">
    <property type="entry name" value="MinC"/>
    <property type="match status" value="1"/>
</dbReference>
<dbReference type="Gene3D" id="3.30.70.260">
    <property type="match status" value="1"/>
</dbReference>
<protein>
    <recommendedName>
        <fullName evidence="6">Probable septum site-determining protein MinC</fullName>
    </recommendedName>
</protein>
<keyword evidence="4 6" id="KW-0131">Cell cycle</keyword>
<dbReference type="GO" id="GO:0000917">
    <property type="term" value="P:division septum assembly"/>
    <property type="evidence" value="ECO:0007669"/>
    <property type="project" value="UniProtKB-KW"/>
</dbReference>
<accession>A0A1H6F2T5</accession>
<comment type="similarity">
    <text evidence="1 6">Belongs to the MinC family.</text>
</comment>
<keyword evidence="2 6" id="KW-0132">Cell division</keyword>
<dbReference type="Gene3D" id="2.160.20.70">
    <property type="match status" value="1"/>
</dbReference>
<dbReference type="InterPro" id="IPR013033">
    <property type="entry name" value="MinC"/>
</dbReference>
<dbReference type="InterPro" id="IPR036145">
    <property type="entry name" value="MinC_C_sf"/>
</dbReference>
<comment type="function">
    <text evidence="5 6">Cell division inhibitor that blocks the formation of polar Z ring septums. Rapidly oscillates between the poles of the cell to destabilize FtsZ filaments that have formed before they mature into polar Z rings. Prevents FtsZ polymerization.</text>
</comment>
<dbReference type="EMBL" id="FMSV02000056">
    <property type="protein sequence ID" value="SEH04478.1"/>
    <property type="molecule type" value="Genomic_DNA"/>
</dbReference>
<dbReference type="InterPro" id="IPR016098">
    <property type="entry name" value="CAP/MinC_C"/>
</dbReference>
<evidence type="ECO:0000256" key="3">
    <source>
        <dbReference type="ARBA" id="ARBA00023210"/>
    </source>
</evidence>
<evidence type="ECO:0000259" key="8">
    <source>
        <dbReference type="Pfam" id="PF05209"/>
    </source>
</evidence>
<sequence>MNSTTPTDTKTPAFELKGHMLTVMVLHVYTSDSAYLAAQLQQKVSQAPAMFKQAPVILDVRTIVEHKQMLDIPFLVEELRGYGMLPIGIRGGGPGLNSMALAVGLHLLANAKSGKQAAELSISEQPAKLQQQEAAATETHEQAVPATIIEQPVRSGQQVLAKGDLIILSSVSRGAEVLAHRHIHVYGALRGRALAGIKGDNQARIFCHHLDAELVSIAGQYQINEELDNHILDKPAQIYLEEDQLMIKVFNAGGASR</sequence>
<dbReference type="SUPFAM" id="SSF63848">
    <property type="entry name" value="Cell-division inhibitor MinC, C-terminal domain"/>
    <property type="match status" value="1"/>
</dbReference>
<gene>
    <name evidence="6 9" type="primary">minC</name>
    <name evidence="9" type="ORF">MBHS_00324</name>
</gene>
<name>A0A1H6F2T5_9GAMM</name>
<evidence type="ECO:0000256" key="4">
    <source>
        <dbReference type="ARBA" id="ARBA00023306"/>
    </source>
</evidence>
<organism evidence="9 10">
    <name type="scientific">Candidatus Venteria ishoeyi</name>
    <dbReference type="NCBI Taxonomy" id="1899563"/>
    <lineage>
        <taxon>Bacteria</taxon>
        <taxon>Pseudomonadati</taxon>
        <taxon>Pseudomonadota</taxon>
        <taxon>Gammaproteobacteria</taxon>
        <taxon>Thiotrichales</taxon>
        <taxon>Thiotrichaceae</taxon>
        <taxon>Venteria</taxon>
    </lineage>
</organism>
<dbReference type="NCBIfam" id="TIGR01222">
    <property type="entry name" value="minC"/>
    <property type="match status" value="1"/>
</dbReference>
<dbReference type="PANTHER" id="PTHR34108">
    <property type="entry name" value="SEPTUM SITE-DETERMINING PROTEIN MINC"/>
    <property type="match status" value="1"/>
</dbReference>
<dbReference type="GO" id="GO:1901891">
    <property type="term" value="P:regulation of cell septum assembly"/>
    <property type="evidence" value="ECO:0007669"/>
    <property type="project" value="InterPro"/>
</dbReference>
<evidence type="ECO:0000313" key="9">
    <source>
        <dbReference type="EMBL" id="SEH04478.1"/>
    </source>
</evidence>
<dbReference type="Proteomes" id="UP000236724">
    <property type="component" value="Unassembled WGS sequence"/>
</dbReference>
<evidence type="ECO:0000313" key="10">
    <source>
        <dbReference type="Proteomes" id="UP000236724"/>
    </source>
</evidence>
<evidence type="ECO:0000256" key="6">
    <source>
        <dbReference type="HAMAP-Rule" id="MF_00267"/>
    </source>
</evidence>
<dbReference type="Pfam" id="PF03775">
    <property type="entry name" value="MinC_C"/>
    <property type="match status" value="1"/>
</dbReference>
<dbReference type="Pfam" id="PF05209">
    <property type="entry name" value="MinC_N"/>
    <property type="match status" value="1"/>
</dbReference>
<keyword evidence="3 6" id="KW-0717">Septation</keyword>
<evidence type="ECO:0000256" key="5">
    <source>
        <dbReference type="ARBA" id="ARBA00025606"/>
    </source>
</evidence>
<proteinExistence type="inferred from homology"/>
<dbReference type="RefSeq" id="WP_103918539.1">
    <property type="nucleotide sequence ID" value="NZ_FMSV02000056.1"/>
</dbReference>
<dbReference type="PANTHER" id="PTHR34108:SF1">
    <property type="entry name" value="SEPTUM SITE-DETERMINING PROTEIN MINC"/>
    <property type="match status" value="1"/>
</dbReference>
<evidence type="ECO:0000256" key="1">
    <source>
        <dbReference type="ARBA" id="ARBA00006291"/>
    </source>
</evidence>
<feature type="domain" description="Septum formation inhibitor MinC N-terminal" evidence="8">
    <location>
        <begin position="14"/>
        <end position="86"/>
    </location>
</feature>
<dbReference type="AlphaFoldDB" id="A0A1H6F2T5"/>
<dbReference type="GO" id="GO:0000902">
    <property type="term" value="P:cell morphogenesis"/>
    <property type="evidence" value="ECO:0007669"/>
    <property type="project" value="InterPro"/>
</dbReference>
<reference evidence="9 10" key="1">
    <citation type="submission" date="2016-10" db="EMBL/GenBank/DDBJ databases">
        <authorList>
            <person name="de Groot N.N."/>
        </authorList>
    </citation>
    <scope>NUCLEOTIDE SEQUENCE [LARGE SCALE GENOMIC DNA]</scope>
    <source>
        <strain evidence="9">MBHS1</strain>
    </source>
</reference>
<dbReference type="InterPro" id="IPR005526">
    <property type="entry name" value="Septum_form_inhib_MinC_C"/>
</dbReference>
<evidence type="ECO:0000256" key="2">
    <source>
        <dbReference type="ARBA" id="ARBA00022618"/>
    </source>
</evidence>
<dbReference type="OrthoDB" id="9794530at2"/>
<evidence type="ECO:0000259" key="7">
    <source>
        <dbReference type="Pfam" id="PF03775"/>
    </source>
</evidence>